<dbReference type="InterPro" id="IPR022398">
    <property type="entry name" value="Peptidase_S8_His-AS"/>
</dbReference>
<evidence type="ECO:0000256" key="7">
    <source>
        <dbReference type="SAM" id="SignalP"/>
    </source>
</evidence>
<dbReference type="InterPro" id="IPR023828">
    <property type="entry name" value="Peptidase_S8_Ser-AS"/>
</dbReference>
<evidence type="ECO:0000256" key="3">
    <source>
        <dbReference type="ARBA" id="ARBA00022801"/>
    </source>
</evidence>
<evidence type="ECO:0000256" key="5">
    <source>
        <dbReference type="PROSITE-ProRule" id="PRU01240"/>
    </source>
</evidence>
<feature type="coiled-coil region" evidence="6">
    <location>
        <begin position="175"/>
        <end position="212"/>
    </location>
</feature>
<feature type="chain" id="PRO_5042095817" evidence="7">
    <location>
        <begin position="26"/>
        <end position="550"/>
    </location>
</feature>
<dbReference type="InterPro" id="IPR015500">
    <property type="entry name" value="Peptidase_S8_subtilisin-rel"/>
</dbReference>
<dbReference type="SUPFAM" id="SSF52743">
    <property type="entry name" value="Subtilisin-like"/>
    <property type="match status" value="1"/>
</dbReference>
<sequence>MVNFKNKPLIVLSAILIALSTSIHAKNNKSKPVTTVDSLDHTLVNWFNKDGITDSIYGASVYKTYEFLKDKTPKKKIIVAVIDGGIDIHHEDLKDKIWVNQDEIPGNGIDDDNNGYIDDVNGWNFIGSKEGQNIDIENIEYVRLIRQLESKYKNTDPKTISKDQRKEFALYQFCEKEYEKELQKYQERSVKISRLSSRIENSENLLKQYLDTDSLNLKLIKEIEDAPDSIMKAKGFMTNLYNNSFSYESFNEYKKHINLYLNKHLNLEYEVRSKIINDNVNDITDAGYGNMDVIGPDAHHGTHVAGIIGAVQKNGIGIDGVAENIEIMAIRAIPNGDEYDKDIALAIRYAVDNGANIINMSFGKSTSPQKHFVDDAIKYAEKANVLLIHASGNDGINIDKQLRYPHKVFNNKKQAANWISVGASTHHLDTQFIGNFSNYGAKYVDVFAPGVDVVSLYPGNQYQINSGTSMACPVVSGVAALIWSYYPELTMLQLKHILLQSATKYKKLKVNTPNLGSEKKTIKPSKLSRISTTGGLINAYNAAKMAESMN</sequence>
<feature type="active site" description="Charge relay system" evidence="5">
    <location>
        <position position="469"/>
    </location>
</feature>
<feature type="active site" description="Charge relay system" evidence="5">
    <location>
        <position position="83"/>
    </location>
</feature>
<dbReference type="GO" id="GO:0004252">
    <property type="term" value="F:serine-type endopeptidase activity"/>
    <property type="evidence" value="ECO:0007669"/>
    <property type="project" value="UniProtKB-UniRule"/>
</dbReference>
<accession>A0AAE3MDZ2</accession>
<dbReference type="PRINTS" id="PR00723">
    <property type="entry name" value="SUBTILISIN"/>
</dbReference>
<dbReference type="PROSITE" id="PS00138">
    <property type="entry name" value="SUBTILASE_SER"/>
    <property type="match status" value="1"/>
</dbReference>
<reference evidence="9" key="1">
    <citation type="submission" date="2022-10" db="EMBL/GenBank/DDBJ databases">
        <authorList>
            <person name="Yu W.X."/>
        </authorList>
    </citation>
    <scope>NUCLEOTIDE SEQUENCE</scope>
    <source>
        <strain evidence="9">D04</strain>
    </source>
</reference>
<evidence type="ECO:0000259" key="8">
    <source>
        <dbReference type="Pfam" id="PF00082"/>
    </source>
</evidence>
<dbReference type="InterPro" id="IPR036852">
    <property type="entry name" value="Peptidase_S8/S53_dom_sf"/>
</dbReference>
<dbReference type="EMBL" id="JAPDPI010000009">
    <property type="protein sequence ID" value="MCW3805277.1"/>
    <property type="molecule type" value="Genomic_DNA"/>
</dbReference>
<keyword evidence="3 5" id="KW-0378">Hydrolase</keyword>
<evidence type="ECO:0000256" key="1">
    <source>
        <dbReference type="ARBA" id="ARBA00011073"/>
    </source>
</evidence>
<evidence type="ECO:0000256" key="6">
    <source>
        <dbReference type="SAM" id="Coils"/>
    </source>
</evidence>
<dbReference type="InterPro" id="IPR000209">
    <property type="entry name" value="Peptidase_S8/S53_dom"/>
</dbReference>
<gene>
    <name evidence="9" type="ORF">OM074_06535</name>
</gene>
<name>A0AAE3MDZ2_9BACT</name>
<evidence type="ECO:0000256" key="2">
    <source>
        <dbReference type="ARBA" id="ARBA00022670"/>
    </source>
</evidence>
<keyword evidence="7" id="KW-0732">Signal</keyword>
<dbReference type="InterPro" id="IPR034080">
    <property type="entry name" value="Protease_P7-like_dom"/>
</dbReference>
<comment type="caution">
    <text evidence="9">The sequence shown here is derived from an EMBL/GenBank/DDBJ whole genome shotgun (WGS) entry which is preliminary data.</text>
</comment>
<evidence type="ECO:0000313" key="10">
    <source>
        <dbReference type="Proteomes" id="UP001207408"/>
    </source>
</evidence>
<dbReference type="GO" id="GO:0006508">
    <property type="term" value="P:proteolysis"/>
    <property type="evidence" value="ECO:0007669"/>
    <property type="project" value="UniProtKB-KW"/>
</dbReference>
<organism evidence="9 10">
    <name type="scientific">Plebeiibacterium marinum</name>
    <dbReference type="NCBI Taxonomy" id="2992111"/>
    <lineage>
        <taxon>Bacteria</taxon>
        <taxon>Pseudomonadati</taxon>
        <taxon>Bacteroidota</taxon>
        <taxon>Bacteroidia</taxon>
        <taxon>Marinilabiliales</taxon>
        <taxon>Marinilabiliaceae</taxon>
        <taxon>Plebeiibacterium</taxon>
    </lineage>
</organism>
<dbReference type="CDD" id="cd07483">
    <property type="entry name" value="Peptidases_S8_Subtilisin_Novo-like"/>
    <property type="match status" value="1"/>
</dbReference>
<comment type="similarity">
    <text evidence="1 5">Belongs to the peptidase S8 family.</text>
</comment>
<dbReference type="Gene3D" id="3.40.50.200">
    <property type="entry name" value="Peptidase S8/S53 domain"/>
    <property type="match status" value="2"/>
</dbReference>
<dbReference type="RefSeq" id="WP_301198599.1">
    <property type="nucleotide sequence ID" value="NZ_JAPDPI010000009.1"/>
</dbReference>
<proteinExistence type="inferred from homology"/>
<feature type="signal peptide" evidence="7">
    <location>
        <begin position="1"/>
        <end position="25"/>
    </location>
</feature>
<keyword evidence="2 5" id="KW-0645">Protease</keyword>
<keyword evidence="6" id="KW-0175">Coiled coil</keyword>
<protein>
    <submittedName>
        <fullName evidence="9">S8 family peptidase</fullName>
    </submittedName>
</protein>
<dbReference type="PROSITE" id="PS00137">
    <property type="entry name" value="SUBTILASE_HIS"/>
    <property type="match status" value="1"/>
</dbReference>
<dbReference type="Pfam" id="PF00082">
    <property type="entry name" value="Peptidase_S8"/>
    <property type="match status" value="1"/>
</dbReference>
<dbReference type="PANTHER" id="PTHR43399">
    <property type="entry name" value="SUBTILISIN-RELATED"/>
    <property type="match status" value="1"/>
</dbReference>
<evidence type="ECO:0000313" key="9">
    <source>
        <dbReference type="EMBL" id="MCW3805277.1"/>
    </source>
</evidence>
<feature type="active site" description="Charge relay system" evidence="5">
    <location>
        <position position="300"/>
    </location>
</feature>
<dbReference type="PROSITE" id="PS51892">
    <property type="entry name" value="SUBTILASE"/>
    <property type="match status" value="1"/>
</dbReference>
<dbReference type="Proteomes" id="UP001207408">
    <property type="component" value="Unassembled WGS sequence"/>
</dbReference>
<keyword evidence="10" id="KW-1185">Reference proteome</keyword>
<evidence type="ECO:0000256" key="4">
    <source>
        <dbReference type="ARBA" id="ARBA00022825"/>
    </source>
</evidence>
<dbReference type="AlphaFoldDB" id="A0AAE3MDZ2"/>
<dbReference type="InterPro" id="IPR051048">
    <property type="entry name" value="Peptidase_S8/S53_subtilisin"/>
</dbReference>
<dbReference type="PANTHER" id="PTHR43399:SF4">
    <property type="entry name" value="CELL WALL-ASSOCIATED PROTEASE"/>
    <property type="match status" value="1"/>
</dbReference>
<feature type="domain" description="Peptidase S8/S53" evidence="8">
    <location>
        <begin position="75"/>
        <end position="511"/>
    </location>
</feature>
<keyword evidence="4 5" id="KW-0720">Serine protease</keyword>